<reference evidence="1" key="1">
    <citation type="submission" date="2018-02" db="EMBL/GenBank/DDBJ databases">
        <title>Rhizophora mucronata_Transcriptome.</title>
        <authorList>
            <person name="Meera S.P."/>
            <person name="Sreeshan A."/>
            <person name="Augustine A."/>
        </authorList>
    </citation>
    <scope>NUCLEOTIDE SEQUENCE</scope>
    <source>
        <tissue evidence="1">Leaf</tissue>
    </source>
</reference>
<accession>A0A2P2KAU3</accession>
<evidence type="ECO:0000313" key="1">
    <source>
        <dbReference type="EMBL" id="MBX02817.1"/>
    </source>
</evidence>
<dbReference type="EMBL" id="GGEC01022333">
    <property type="protein sequence ID" value="MBX02817.1"/>
    <property type="molecule type" value="Transcribed_RNA"/>
</dbReference>
<sequence>MSKRHGLLNEECYLLSEVGHFFQSQHHHLGSCCRYHD</sequence>
<proteinExistence type="predicted"/>
<organism evidence="1">
    <name type="scientific">Rhizophora mucronata</name>
    <name type="common">Asiatic mangrove</name>
    <dbReference type="NCBI Taxonomy" id="61149"/>
    <lineage>
        <taxon>Eukaryota</taxon>
        <taxon>Viridiplantae</taxon>
        <taxon>Streptophyta</taxon>
        <taxon>Embryophyta</taxon>
        <taxon>Tracheophyta</taxon>
        <taxon>Spermatophyta</taxon>
        <taxon>Magnoliopsida</taxon>
        <taxon>eudicotyledons</taxon>
        <taxon>Gunneridae</taxon>
        <taxon>Pentapetalae</taxon>
        <taxon>rosids</taxon>
        <taxon>fabids</taxon>
        <taxon>Malpighiales</taxon>
        <taxon>Rhizophoraceae</taxon>
        <taxon>Rhizophora</taxon>
    </lineage>
</organism>
<name>A0A2P2KAU3_RHIMU</name>
<protein>
    <submittedName>
        <fullName evidence="1">Uncharacterized protein</fullName>
    </submittedName>
</protein>
<dbReference type="AlphaFoldDB" id="A0A2P2KAU3"/>